<dbReference type="AlphaFoldDB" id="A0AA40IC56"/>
<accession>A0AA40IC56</accession>
<sequence>MCKNKLYQLHGLPDIVQMAPTMNIPNLSKMSEEFPSSDLLTCSPGLRYYLIYDSGDRHCLLCAYQDEVCCSLSIPFMLDDPVHEYHSSDSHSGGRECLSSRNLSADSNTPTVWTSTSCFVFSPRSSLFEYFKDNRNMRNLQDPNLAFSAAETYTTKRDIVSSLCVLPKTQHDLSSFVVDVWFQLERMLCFSVNGIRTPDSTDSPHKYHVRTVVTGYCLQTTPAHFYTYLNTYFYTLPYRTLSNFHPNNIGVKWIKAYQDRTPERQMENTQDGTLGDWFKITVPYGIKYDRTWLMNSIQSHCSVPFTPVDFHYVKHLAQFFVQDASAASALKDINCKICDDENQKIFIFVNTSAVPYSVCNKLEPEKMEQLKLTISKRYDVSQKALDLHKLRFDPDLLGHDIIIILNRRNCMAATLQIIKKNFPELLSLNLCKNKLCQLDGLSEIMQIAPTIKILNLAKNQLKSAWELDKIKGLMLEELWLEGNPLCSTFPNQPTYISAIRKYFPKLLRLDGQDLPPPTVIDIVDMDIIKPCKESFKGPETLKNLVFQFLLQYYLIYDSEDRESLLSAYHEEACFSLTVAFKSEDPALSSLCEYLKDNRNMKEVKDSDLRVQLLKHTKCEIVNSLCVFPKTQHDLNSYVVDLWAHTEIMLCFSVSGVFKEVEGKSQGSVHAFTRTFILSSGSNSSMCIVNDILTVGNARIEETQSAFSIPVPTPTFSSLSTLSQEQQEMVQVFSTQSGISLQWSQKCLQDNEWDYIKAAQVFATLKTQGKIPEEAFEQIP</sequence>
<dbReference type="GO" id="GO:0005737">
    <property type="term" value="C:cytoplasm"/>
    <property type="evidence" value="ECO:0007669"/>
    <property type="project" value="UniProtKB-SubCell"/>
</dbReference>
<dbReference type="InterPro" id="IPR012677">
    <property type="entry name" value="Nucleotide-bd_a/b_plait_sf"/>
</dbReference>
<dbReference type="InterPro" id="IPR005637">
    <property type="entry name" value="TAP_C_dom"/>
</dbReference>
<dbReference type="InterPro" id="IPR032675">
    <property type="entry name" value="LRR_dom_sf"/>
</dbReference>
<gene>
    <name evidence="12" type="ORF">QTO34_000506</name>
</gene>
<evidence type="ECO:0000256" key="2">
    <source>
        <dbReference type="ARBA" id="ARBA00004642"/>
    </source>
</evidence>
<organism evidence="12 13">
    <name type="scientific">Cnephaeus nilssonii</name>
    <name type="common">Northern bat</name>
    <name type="synonym">Eptesicus nilssonii</name>
    <dbReference type="NCBI Taxonomy" id="3371016"/>
    <lineage>
        <taxon>Eukaryota</taxon>
        <taxon>Metazoa</taxon>
        <taxon>Chordata</taxon>
        <taxon>Craniata</taxon>
        <taxon>Vertebrata</taxon>
        <taxon>Euteleostomi</taxon>
        <taxon>Mammalia</taxon>
        <taxon>Eutheria</taxon>
        <taxon>Laurasiatheria</taxon>
        <taxon>Chiroptera</taxon>
        <taxon>Yangochiroptera</taxon>
        <taxon>Vespertilionidae</taxon>
        <taxon>Cnephaeus</taxon>
    </lineage>
</organism>
<dbReference type="SUPFAM" id="SSF54427">
    <property type="entry name" value="NTF2-like"/>
    <property type="match status" value="2"/>
</dbReference>
<keyword evidence="5" id="KW-0963">Cytoplasm</keyword>
<dbReference type="PANTHER" id="PTHR10662:SF15">
    <property type="entry name" value="NUCLEAR RNA EXPORT FACTOR 5"/>
    <property type="match status" value="1"/>
</dbReference>
<dbReference type="FunFam" id="3.10.450.50:FF:000004">
    <property type="entry name" value="Nuclear RNA export factor 1"/>
    <property type="match status" value="1"/>
</dbReference>
<dbReference type="CDD" id="cd14342">
    <property type="entry name" value="UBA_TAP-C"/>
    <property type="match status" value="1"/>
</dbReference>
<dbReference type="FunFam" id="3.80.10.10:FF:000183">
    <property type="entry name" value="nuclear RNA export factor 2-like"/>
    <property type="match status" value="1"/>
</dbReference>
<dbReference type="InterPro" id="IPR002075">
    <property type="entry name" value="NTF2_dom"/>
</dbReference>
<dbReference type="InterPro" id="IPR009060">
    <property type="entry name" value="UBA-like_sf"/>
</dbReference>
<dbReference type="InterPro" id="IPR057125">
    <property type="entry name" value="NXF1/2/3/5-like_LRR"/>
</dbReference>
<dbReference type="Gene3D" id="3.30.70.330">
    <property type="match status" value="1"/>
</dbReference>
<dbReference type="GO" id="GO:0003723">
    <property type="term" value="F:RNA binding"/>
    <property type="evidence" value="ECO:0007669"/>
    <property type="project" value="InterPro"/>
</dbReference>
<comment type="caution">
    <text evidence="12">The sequence shown here is derived from an EMBL/GenBank/DDBJ whole genome shotgun (WGS) entry which is preliminary data.</text>
</comment>
<feature type="domain" description="TAP-C" evidence="11">
    <location>
        <begin position="723"/>
        <end position="778"/>
    </location>
</feature>
<evidence type="ECO:0008006" key="14">
    <source>
        <dbReference type="Google" id="ProtNLM"/>
    </source>
</evidence>
<proteinExistence type="inferred from homology"/>
<dbReference type="SMART" id="SM00804">
    <property type="entry name" value="TAP_C"/>
    <property type="match status" value="1"/>
</dbReference>
<dbReference type="SUPFAM" id="SSF52058">
    <property type="entry name" value="L domain-like"/>
    <property type="match status" value="1"/>
</dbReference>
<name>A0AA40IC56_CNENI</name>
<evidence type="ECO:0000259" key="10">
    <source>
        <dbReference type="PROSITE" id="PS50177"/>
    </source>
</evidence>
<dbReference type="PANTHER" id="PTHR10662">
    <property type="entry name" value="NUCLEAR RNA EXPORT FACTOR"/>
    <property type="match status" value="1"/>
</dbReference>
<dbReference type="Gene3D" id="3.10.450.50">
    <property type="match status" value="2"/>
</dbReference>
<dbReference type="GO" id="GO:0005654">
    <property type="term" value="C:nucleoplasm"/>
    <property type="evidence" value="ECO:0007669"/>
    <property type="project" value="UniProtKB-SubCell"/>
</dbReference>
<evidence type="ECO:0000256" key="4">
    <source>
        <dbReference type="ARBA" id="ARBA00022448"/>
    </source>
</evidence>
<keyword evidence="9" id="KW-0539">Nucleus</keyword>
<evidence type="ECO:0000256" key="5">
    <source>
        <dbReference type="ARBA" id="ARBA00022490"/>
    </source>
</evidence>
<comment type="similarity">
    <text evidence="3">Belongs to the NXF family.</text>
</comment>
<evidence type="ECO:0000259" key="11">
    <source>
        <dbReference type="PROSITE" id="PS51281"/>
    </source>
</evidence>
<dbReference type="Pfam" id="PF22602">
    <property type="entry name" value="NXF_NTF2"/>
    <property type="match status" value="2"/>
</dbReference>
<dbReference type="SUPFAM" id="SSF54928">
    <property type="entry name" value="RNA-binding domain, RBD"/>
    <property type="match status" value="1"/>
</dbReference>
<dbReference type="Pfam" id="PF03943">
    <property type="entry name" value="TAP_C"/>
    <property type="match status" value="1"/>
</dbReference>
<evidence type="ECO:0000256" key="3">
    <source>
        <dbReference type="ARBA" id="ARBA00009285"/>
    </source>
</evidence>
<feature type="domain" description="NTF2" evidence="10">
    <location>
        <begin position="544"/>
        <end position="694"/>
    </location>
</feature>
<keyword evidence="7" id="KW-0677">Repeat</keyword>
<evidence type="ECO:0000313" key="13">
    <source>
        <dbReference type="Proteomes" id="UP001177744"/>
    </source>
</evidence>
<evidence type="ECO:0000313" key="12">
    <source>
        <dbReference type="EMBL" id="KAK1346646.1"/>
    </source>
</evidence>
<dbReference type="InterPro" id="IPR018222">
    <property type="entry name" value="Nuclear_transport_factor_2_euk"/>
</dbReference>
<evidence type="ECO:0000256" key="9">
    <source>
        <dbReference type="ARBA" id="ARBA00023242"/>
    </source>
</evidence>
<dbReference type="SUPFAM" id="SSF46934">
    <property type="entry name" value="UBA-like"/>
    <property type="match status" value="1"/>
</dbReference>
<keyword evidence="13" id="KW-1185">Reference proteome</keyword>
<dbReference type="InterPro" id="IPR030217">
    <property type="entry name" value="NXF_fam"/>
</dbReference>
<dbReference type="InterPro" id="IPR035979">
    <property type="entry name" value="RBD_domain_sf"/>
</dbReference>
<evidence type="ECO:0000256" key="7">
    <source>
        <dbReference type="ARBA" id="ARBA00022737"/>
    </source>
</evidence>
<keyword evidence="8" id="KW-0509">mRNA transport</keyword>
<dbReference type="PROSITE" id="PS50177">
    <property type="entry name" value="NTF2_DOMAIN"/>
    <property type="match status" value="1"/>
</dbReference>
<protein>
    <recommendedName>
        <fullName evidence="14">Nuclear RNA export factor 2</fullName>
    </recommendedName>
</protein>
<dbReference type="Gene3D" id="3.80.10.10">
    <property type="entry name" value="Ribonuclease Inhibitor"/>
    <property type="match status" value="1"/>
</dbReference>
<reference evidence="12" key="1">
    <citation type="submission" date="2023-06" db="EMBL/GenBank/DDBJ databases">
        <title>Reference genome for the Northern bat (Eptesicus nilssonii), a most northern bat species.</title>
        <authorList>
            <person name="Laine V.N."/>
            <person name="Pulliainen A.T."/>
            <person name="Lilley T.M."/>
        </authorList>
    </citation>
    <scope>NUCLEOTIDE SEQUENCE</scope>
    <source>
        <strain evidence="12">BLF_Eptnil</strain>
        <tissue evidence="12">Kidney</tissue>
    </source>
</reference>
<dbReference type="Pfam" id="PF09162">
    <property type="entry name" value="Tap-RNA_bind"/>
    <property type="match status" value="1"/>
</dbReference>
<keyword evidence="6" id="KW-0433">Leucine-rich repeat</keyword>
<dbReference type="PROSITE" id="PS51281">
    <property type="entry name" value="TAP_C"/>
    <property type="match status" value="1"/>
</dbReference>
<dbReference type="GO" id="GO:0016973">
    <property type="term" value="P:poly(A)+ mRNA export from nucleus"/>
    <property type="evidence" value="ECO:0007669"/>
    <property type="project" value="TreeGrafter"/>
</dbReference>
<dbReference type="EMBL" id="JAULJE010000001">
    <property type="protein sequence ID" value="KAK1346646.1"/>
    <property type="molecule type" value="Genomic_DNA"/>
</dbReference>
<evidence type="ECO:0000256" key="8">
    <source>
        <dbReference type="ARBA" id="ARBA00022816"/>
    </source>
</evidence>
<dbReference type="Gene3D" id="1.10.8.10">
    <property type="entry name" value="DNA helicase RuvA subunit, C-terminal domain"/>
    <property type="match status" value="1"/>
</dbReference>
<dbReference type="InterPro" id="IPR015245">
    <property type="entry name" value="Tap_RNA-bd"/>
</dbReference>
<keyword evidence="4" id="KW-0813">Transport</keyword>
<comment type="subcellular location">
    <subcellularLocation>
        <location evidence="1">Cytoplasm</location>
    </subcellularLocation>
    <subcellularLocation>
        <location evidence="2">Nucleus</location>
        <location evidence="2">Nucleoplasm</location>
    </subcellularLocation>
</comment>
<dbReference type="FunFam" id="3.30.70.330:FF:000165">
    <property type="entry name" value="nuclear RNA export factor 1"/>
    <property type="match status" value="1"/>
</dbReference>
<dbReference type="FunFam" id="1.10.8.10:FF:000018">
    <property type="entry name" value="Nuclear RNA export factor 1"/>
    <property type="match status" value="1"/>
</dbReference>
<evidence type="ECO:0000256" key="1">
    <source>
        <dbReference type="ARBA" id="ARBA00004496"/>
    </source>
</evidence>
<evidence type="ECO:0000256" key="6">
    <source>
        <dbReference type="ARBA" id="ARBA00022614"/>
    </source>
</evidence>
<dbReference type="Proteomes" id="UP001177744">
    <property type="component" value="Unassembled WGS sequence"/>
</dbReference>
<dbReference type="Pfam" id="PF24048">
    <property type="entry name" value="LRR_NXF1-5"/>
    <property type="match status" value="1"/>
</dbReference>
<dbReference type="InterPro" id="IPR032710">
    <property type="entry name" value="NTF2-like_dom_sf"/>
</dbReference>